<reference evidence="1" key="1">
    <citation type="journal article" date="2021" name="Proc. Natl. Acad. Sci. U.S.A.">
        <title>A Catalog of Tens of Thousands of Viruses from Human Metagenomes Reveals Hidden Associations with Chronic Diseases.</title>
        <authorList>
            <person name="Tisza M.J."/>
            <person name="Buck C.B."/>
        </authorList>
    </citation>
    <scope>NUCLEOTIDE SEQUENCE</scope>
    <source>
        <strain evidence="1">CtrpM6</strain>
    </source>
</reference>
<name>A0A8S5T440_9CAUD</name>
<proteinExistence type="predicted"/>
<accession>A0A8S5T440</accession>
<organism evidence="1">
    <name type="scientific">Siphoviridae sp. ctrpM6</name>
    <dbReference type="NCBI Taxonomy" id="2827956"/>
    <lineage>
        <taxon>Viruses</taxon>
        <taxon>Duplodnaviria</taxon>
        <taxon>Heunggongvirae</taxon>
        <taxon>Uroviricota</taxon>
        <taxon>Caudoviricetes</taxon>
    </lineage>
</organism>
<dbReference type="EMBL" id="BK032745">
    <property type="protein sequence ID" value="DAF58014.1"/>
    <property type="molecule type" value="Genomic_DNA"/>
</dbReference>
<sequence length="54" mass="6200">MGATLTGVARSFLCNFSKIYDFQEVDKNDRGKLVQNTNFRNRFPTDCRPKNGDL</sequence>
<evidence type="ECO:0000313" key="1">
    <source>
        <dbReference type="EMBL" id="DAF58014.1"/>
    </source>
</evidence>
<protein>
    <submittedName>
        <fullName evidence="1">Uncharacterized protein</fullName>
    </submittedName>
</protein>